<proteinExistence type="predicted"/>
<dbReference type="SUPFAM" id="SSF53474">
    <property type="entry name" value="alpha/beta-Hydrolases"/>
    <property type="match status" value="1"/>
</dbReference>
<gene>
    <name evidence="1" type="ORF">ERS007703_01184</name>
</gene>
<dbReference type="Gene3D" id="3.40.50.1820">
    <property type="entry name" value="alpha/beta hydrolase"/>
    <property type="match status" value="1"/>
</dbReference>
<dbReference type="GO" id="GO:0004806">
    <property type="term" value="F:triacylglycerol lipase activity"/>
    <property type="evidence" value="ECO:0007669"/>
    <property type="project" value="InterPro"/>
</dbReference>
<dbReference type="GO" id="GO:0016042">
    <property type="term" value="P:lipid catabolic process"/>
    <property type="evidence" value="ECO:0007669"/>
    <property type="project" value="InterPro"/>
</dbReference>
<dbReference type="InterPro" id="IPR005152">
    <property type="entry name" value="Lipase_secreted"/>
</dbReference>
<dbReference type="Pfam" id="PF03583">
    <property type="entry name" value="LIP"/>
    <property type="match status" value="1"/>
</dbReference>
<reference evidence="2" key="1">
    <citation type="submission" date="2015-03" db="EMBL/GenBank/DDBJ databases">
        <authorList>
            <consortium name="Pathogen Informatics"/>
        </authorList>
    </citation>
    <scope>NUCLEOTIDE SEQUENCE [LARGE SCALE GENOMIC DNA]</scope>
    <source>
        <strain evidence="2">K00500041</strain>
    </source>
</reference>
<dbReference type="Gene3D" id="1.10.260.130">
    <property type="match status" value="1"/>
</dbReference>
<dbReference type="PANTHER" id="PTHR34853">
    <property type="match status" value="1"/>
</dbReference>
<dbReference type="EMBL" id="CSAE01000093">
    <property type="protein sequence ID" value="COV34409.1"/>
    <property type="molecule type" value="Genomic_DNA"/>
</dbReference>
<accession>A0A0U0QTK3</accession>
<protein>
    <submittedName>
        <fullName evidence="1">Triacylglycerol lipase</fullName>
    </submittedName>
</protein>
<evidence type="ECO:0000313" key="1">
    <source>
        <dbReference type="EMBL" id="COV34409.1"/>
    </source>
</evidence>
<evidence type="ECO:0000313" key="2">
    <source>
        <dbReference type="Proteomes" id="UP000038802"/>
    </source>
</evidence>
<dbReference type="InterPro" id="IPR029058">
    <property type="entry name" value="AB_hydrolase_fold"/>
</dbReference>
<dbReference type="PIRSF" id="PIRSF029171">
    <property type="entry name" value="Esterase_LipA"/>
    <property type="match status" value="1"/>
</dbReference>
<organism evidence="1 2">
    <name type="scientific">Mycobacterium tuberculosis</name>
    <dbReference type="NCBI Taxonomy" id="1773"/>
    <lineage>
        <taxon>Bacteria</taxon>
        <taxon>Bacillati</taxon>
        <taxon>Actinomycetota</taxon>
        <taxon>Actinomycetes</taxon>
        <taxon>Mycobacteriales</taxon>
        <taxon>Mycobacteriaceae</taxon>
        <taxon>Mycobacterium</taxon>
        <taxon>Mycobacterium tuberculosis complex</taxon>
    </lineage>
</organism>
<dbReference type="PANTHER" id="PTHR34853:SF1">
    <property type="entry name" value="LIPASE 5"/>
    <property type="match status" value="1"/>
</dbReference>
<name>A0A0U0QTK3_MYCTX</name>
<dbReference type="Proteomes" id="UP000038802">
    <property type="component" value="Unassembled WGS sequence"/>
</dbReference>
<sequence length="455" mass="48967">MPDGHEGSLMVEPGNLAGATGAEWIGRPPHEELQRKVRPLLPSDDPFYFPPAGYQHAVPGTVLRSRDVELAFMGLIPQPVTATQLLYRTTNMYGNPEATVTTVIVPAELAPGQTCPLLSYQCAIDAMSSRCFPSYALRRRAKALGSLTQMELLMISAALAEGWAVSVPDHEGPKGLWGSPYEPGYRVLDGIRAALNSERVGLSPATPIGLWGYSGGGLASAWAAEACGEYAPDLDIVGAVLGSPVGDLGHTFRRLNGTLLAGLPALVVAALQHSYPGLARVIKEHANDEGRQLLEQLTEMTTVDAVIRMAGRDMGDFLDEPLEDILSTPEISHVFGDTKLGSAVPTPPVLIVQAVHDYLIDVSDIDALADSYTAGGANVTYHRDLFSEHVSLHPLSAPMTLRWLTDRFAGKPLTDHRVRTTWPTIFNPMTYAGMARLAVIAAKVITGRKLSRRPL</sequence>
<dbReference type="AlphaFoldDB" id="A0A0U0QTK3"/>
<dbReference type="STRING" id="115862.BBG46_08405"/>